<keyword evidence="3" id="KW-0808">Transferase</keyword>
<dbReference type="AlphaFoldDB" id="A0AAV5EXL9"/>
<keyword evidence="2" id="KW-0328">Glycosyltransferase</keyword>
<dbReference type="GO" id="GO:0071555">
    <property type="term" value="P:cell wall organization"/>
    <property type="evidence" value="ECO:0007669"/>
    <property type="project" value="UniProtKB-KW"/>
</dbReference>
<reference evidence="9" key="2">
    <citation type="submission" date="2021-12" db="EMBL/GenBank/DDBJ databases">
        <title>Resequencing data analysis of finger millet.</title>
        <authorList>
            <person name="Hatakeyama M."/>
            <person name="Aluri S."/>
            <person name="Balachadran M.T."/>
            <person name="Sivarajan S.R."/>
            <person name="Poveda L."/>
            <person name="Shimizu-Inatsugi R."/>
            <person name="Schlapbach R."/>
            <person name="Sreeman S.M."/>
            <person name="Shimizu K.K."/>
        </authorList>
    </citation>
    <scope>NUCLEOTIDE SEQUENCE</scope>
</reference>
<comment type="caution">
    <text evidence="9">The sequence shown here is derived from an EMBL/GenBank/DDBJ whole genome shotgun (WGS) entry which is preliminary data.</text>
</comment>
<accession>A0AAV5EXL9</accession>
<comment type="subcellular location">
    <subcellularLocation>
        <location evidence="1">Endomembrane system</location>
    </subcellularLocation>
</comment>
<dbReference type="GO" id="GO:0012505">
    <property type="term" value="C:endomembrane system"/>
    <property type="evidence" value="ECO:0007669"/>
    <property type="project" value="UniProtKB-SubCell"/>
</dbReference>
<keyword evidence="4" id="KW-0812">Transmembrane</keyword>
<sequence length="355" mass="39294">MASNGGGGLSHTSYSGDDTCASEGAAADRPMVTFARRTHSGRYVSYSRDDLDRELGISGDLPPDLQEFTSYHVHIPATPNNQPMDQDIISGRVEEQYISSSLFTGGFNSVKRAHLMDMVLESESGQETGSQIRDWDLDTGDWDHNRRLRSETGTYGYGNAIWPMENENHPENCGVQPVHTYGDAGGQPVEFTRKSRRSLTRKLQIPAVVLSPYRLLILIRMAVLGQFLAWRIKHKNEDAMWSWGMSVVCELLFGFYWLLDQLPKLCPVNRATDLALLKSKFETPQPCNPRGRSDLPGLDILVSTADPEKEPPLVTANTILSILAADYPAEKLTCYVSDDGGALQTFEAMAEAASC</sequence>
<gene>
    <name evidence="9" type="primary">gb16244</name>
    <name evidence="9" type="ORF">PR202_gb16244</name>
</gene>
<evidence type="ECO:0000256" key="3">
    <source>
        <dbReference type="ARBA" id="ARBA00022679"/>
    </source>
</evidence>
<dbReference type="Pfam" id="PF03552">
    <property type="entry name" value="Cellulose_synt"/>
    <property type="match status" value="1"/>
</dbReference>
<dbReference type="GO" id="GO:0016020">
    <property type="term" value="C:membrane"/>
    <property type="evidence" value="ECO:0007669"/>
    <property type="project" value="InterPro"/>
</dbReference>
<evidence type="ECO:0008006" key="11">
    <source>
        <dbReference type="Google" id="ProtNLM"/>
    </source>
</evidence>
<keyword evidence="6" id="KW-0472">Membrane</keyword>
<feature type="binding site" evidence="8">
    <location>
        <position position="310"/>
    </location>
    <ligand>
        <name>UDP-alpha-D-glucose</name>
        <dbReference type="ChEBI" id="CHEBI:58885"/>
    </ligand>
</feature>
<evidence type="ECO:0000256" key="2">
    <source>
        <dbReference type="ARBA" id="ARBA00022676"/>
    </source>
</evidence>
<dbReference type="InterPro" id="IPR005150">
    <property type="entry name" value="Cellulose_synth"/>
</dbReference>
<evidence type="ECO:0000256" key="1">
    <source>
        <dbReference type="ARBA" id="ARBA00004308"/>
    </source>
</evidence>
<feature type="binding site" evidence="8">
    <location>
        <position position="309"/>
    </location>
    <ligand>
        <name>UDP-alpha-D-glucose</name>
        <dbReference type="ChEBI" id="CHEBI:58885"/>
    </ligand>
</feature>
<evidence type="ECO:0000313" key="10">
    <source>
        <dbReference type="Proteomes" id="UP001054889"/>
    </source>
</evidence>
<organism evidence="9 10">
    <name type="scientific">Eleusine coracana subsp. coracana</name>
    <dbReference type="NCBI Taxonomy" id="191504"/>
    <lineage>
        <taxon>Eukaryota</taxon>
        <taxon>Viridiplantae</taxon>
        <taxon>Streptophyta</taxon>
        <taxon>Embryophyta</taxon>
        <taxon>Tracheophyta</taxon>
        <taxon>Spermatophyta</taxon>
        <taxon>Magnoliopsida</taxon>
        <taxon>Liliopsida</taxon>
        <taxon>Poales</taxon>
        <taxon>Poaceae</taxon>
        <taxon>PACMAD clade</taxon>
        <taxon>Chloridoideae</taxon>
        <taxon>Cynodonteae</taxon>
        <taxon>Eleusininae</taxon>
        <taxon>Eleusine</taxon>
    </lineage>
</organism>
<dbReference type="PANTHER" id="PTHR13301">
    <property type="entry name" value="X-BOX TRANSCRIPTION FACTOR-RELATED"/>
    <property type="match status" value="1"/>
</dbReference>
<evidence type="ECO:0000256" key="6">
    <source>
        <dbReference type="ARBA" id="ARBA00023136"/>
    </source>
</evidence>
<reference evidence="9" key="1">
    <citation type="journal article" date="2018" name="DNA Res.">
        <title>Multiple hybrid de novo genome assembly of finger millet, an orphan allotetraploid crop.</title>
        <authorList>
            <person name="Hatakeyama M."/>
            <person name="Aluri S."/>
            <person name="Balachadran M.T."/>
            <person name="Sivarajan S.R."/>
            <person name="Patrignani A."/>
            <person name="Gruter S."/>
            <person name="Poveda L."/>
            <person name="Shimizu-Inatsugi R."/>
            <person name="Baeten J."/>
            <person name="Francoijs K.J."/>
            <person name="Nataraja K.N."/>
            <person name="Reddy Y.A.N."/>
            <person name="Phadnis S."/>
            <person name="Ravikumar R.L."/>
            <person name="Schlapbach R."/>
            <person name="Sreeman S.M."/>
            <person name="Shimizu K.K."/>
        </authorList>
    </citation>
    <scope>NUCLEOTIDE SEQUENCE</scope>
</reference>
<feature type="binding site" evidence="8">
    <location>
        <position position="339"/>
    </location>
    <ligand>
        <name>UDP-alpha-D-glucose</name>
        <dbReference type="ChEBI" id="CHEBI:58885"/>
    </ligand>
</feature>
<dbReference type="EMBL" id="BQKI01000080">
    <property type="protein sequence ID" value="GJN28154.1"/>
    <property type="molecule type" value="Genomic_DNA"/>
</dbReference>
<dbReference type="GO" id="GO:0016760">
    <property type="term" value="F:cellulose synthase (UDP-forming) activity"/>
    <property type="evidence" value="ECO:0007669"/>
    <property type="project" value="InterPro"/>
</dbReference>
<evidence type="ECO:0000256" key="7">
    <source>
        <dbReference type="ARBA" id="ARBA00023316"/>
    </source>
</evidence>
<evidence type="ECO:0000256" key="5">
    <source>
        <dbReference type="ARBA" id="ARBA00022989"/>
    </source>
</evidence>
<protein>
    <recommendedName>
        <fullName evidence="11">Cellulose synthase-like protein D3</fullName>
    </recommendedName>
</protein>
<proteinExistence type="predicted"/>
<feature type="binding site" evidence="8">
    <location>
        <position position="303"/>
    </location>
    <ligand>
        <name>UDP-alpha-D-glucose</name>
        <dbReference type="ChEBI" id="CHEBI:58885"/>
    </ligand>
</feature>
<name>A0AAV5EXL9_ELECO</name>
<dbReference type="GO" id="GO:0030244">
    <property type="term" value="P:cellulose biosynthetic process"/>
    <property type="evidence" value="ECO:0007669"/>
    <property type="project" value="InterPro"/>
</dbReference>
<keyword evidence="10" id="KW-1185">Reference proteome</keyword>
<dbReference type="Proteomes" id="UP001054889">
    <property type="component" value="Unassembled WGS sequence"/>
</dbReference>
<keyword evidence="7" id="KW-0961">Cell wall biogenesis/degradation</keyword>
<evidence type="ECO:0000256" key="4">
    <source>
        <dbReference type="ARBA" id="ARBA00022692"/>
    </source>
</evidence>
<evidence type="ECO:0000256" key="8">
    <source>
        <dbReference type="PIRSR" id="PIRSR605150-2"/>
    </source>
</evidence>
<keyword evidence="5" id="KW-1133">Transmembrane helix</keyword>
<evidence type="ECO:0000313" key="9">
    <source>
        <dbReference type="EMBL" id="GJN28154.1"/>
    </source>
</evidence>